<evidence type="ECO:0000256" key="11">
    <source>
        <dbReference type="ARBA" id="ARBA00022989"/>
    </source>
</evidence>
<evidence type="ECO:0000256" key="2">
    <source>
        <dbReference type="ARBA" id="ARBA00001946"/>
    </source>
</evidence>
<comment type="cofactor">
    <cofactor evidence="2">
        <name>Mg(2+)</name>
        <dbReference type="ChEBI" id="CHEBI:18420"/>
    </cofactor>
</comment>
<dbReference type="GO" id="GO:0016020">
    <property type="term" value="C:membrane"/>
    <property type="evidence" value="ECO:0007669"/>
    <property type="project" value="InterPro"/>
</dbReference>
<dbReference type="GO" id="GO:0043687">
    <property type="term" value="P:post-translational protein modification"/>
    <property type="evidence" value="ECO:0007669"/>
    <property type="project" value="TreeGrafter"/>
</dbReference>
<sequence length="124" mass="14299">MVRIGGSTPEGAHIKEQDYYSSSGEYRIDKEASSTMLNSVMYKLSYYRFGTMYTEAVSFINQTTRYISVGILLLQNQPVGYDRVRNAEIGSKDFELEHLEEAYTSEHWIVRIYRVKPPNNRGAI</sequence>
<organism evidence="14 15">
    <name type="scientific">Heterorhabditis bacteriophora</name>
    <name type="common">Entomopathogenic nematode worm</name>
    <dbReference type="NCBI Taxonomy" id="37862"/>
    <lineage>
        <taxon>Eukaryota</taxon>
        <taxon>Metazoa</taxon>
        <taxon>Ecdysozoa</taxon>
        <taxon>Nematoda</taxon>
        <taxon>Chromadorea</taxon>
        <taxon>Rhabditida</taxon>
        <taxon>Rhabditina</taxon>
        <taxon>Rhabditomorpha</taxon>
        <taxon>Strongyloidea</taxon>
        <taxon>Heterorhabditidae</taxon>
        <taxon>Heterorhabditis</taxon>
    </lineage>
</organism>
<dbReference type="Proteomes" id="UP000095283">
    <property type="component" value="Unplaced"/>
</dbReference>
<dbReference type="GO" id="GO:0004579">
    <property type="term" value="F:dolichyl-diphosphooligosaccharide-protein glycotransferase activity"/>
    <property type="evidence" value="ECO:0007669"/>
    <property type="project" value="TreeGrafter"/>
</dbReference>
<keyword evidence="11" id="KW-1133">Transmembrane helix</keyword>
<keyword evidence="6" id="KW-0328">Glycosyltransferase</keyword>
<keyword evidence="14" id="KW-1185">Reference proteome</keyword>
<evidence type="ECO:0000256" key="1">
    <source>
        <dbReference type="ARBA" id="ARBA00001936"/>
    </source>
</evidence>
<evidence type="ECO:0000256" key="13">
    <source>
        <dbReference type="ARBA" id="ARBA00023211"/>
    </source>
</evidence>
<dbReference type="WBParaSite" id="Hba_13096">
    <property type="protein sequence ID" value="Hba_13096"/>
    <property type="gene ID" value="Hba_13096"/>
</dbReference>
<proteinExistence type="inferred from homology"/>
<keyword evidence="9" id="KW-0479">Metal-binding</keyword>
<evidence type="ECO:0000256" key="5">
    <source>
        <dbReference type="ARBA" id="ARBA00010810"/>
    </source>
</evidence>
<keyword evidence="8" id="KW-0812">Transmembrane</keyword>
<reference evidence="15" key="1">
    <citation type="submission" date="2016-11" db="UniProtKB">
        <authorList>
            <consortium name="WormBaseParasite"/>
        </authorList>
    </citation>
    <scope>IDENTIFICATION</scope>
</reference>
<comment type="subcellular location">
    <subcellularLocation>
        <location evidence="3">Endomembrane system</location>
        <topology evidence="3">Multi-pass membrane protein</topology>
    </subcellularLocation>
</comment>
<dbReference type="GO" id="GO:0018279">
    <property type="term" value="P:protein N-linked glycosylation via asparagine"/>
    <property type="evidence" value="ECO:0007669"/>
    <property type="project" value="TreeGrafter"/>
</dbReference>
<evidence type="ECO:0000256" key="12">
    <source>
        <dbReference type="ARBA" id="ARBA00023136"/>
    </source>
</evidence>
<evidence type="ECO:0000256" key="10">
    <source>
        <dbReference type="ARBA" id="ARBA00022842"/>
    </source>
</evidence>
<dbReference type="UniPathway" id="UPA00378"/>
<keyword evidence="13" id="KW-0464">Manganese</keyword>
<keyword evidence="12" id="KW-0472">Membrane</keyword>
<protein>
    <submittedName>
        <fullName evidence="15">Dolichyl-diphosphooligosaccharide--protein glycotransferase</fullName>
    </submittedName>
</protein>
<dbReference type="AlphaFoldDB" id="A0A1I7X6A7"/>
<evidence type="ECO:0000256" key="8">
    <source>
        <dbReference type="ARBA" id="ARBA00022692"/>
    </source>
</evidence>
<accession>A0A1I7X6A7</accession>
<keyword evidence="10" id="KW-0460">Magnesium</keyword>
<comment type="similarity">
    <text evidence="5">Belongs to the STT3 family.</text>
</comment>
<keyword evidence="7" id="KW-0808">Transferase</keyword>
<name>A0A1I7X6A7_HETBA</name>
<comment type="cofactor">
    <cofactor evidence="1">
        <name>Mn(2+)</name>
        <dbReference type="ChEBI" id="CHEBI:29035"/>
    </cofactor>
</comment>
<evidence type="ECO:0000256" key="6">
    <source>
        <dbReference type="ARBA" id="ARBA00022676"/>
    </source>
</evidence>
<evidence type="ECO:0000313" key="14">
    <source>
        <dbReference type="Proteomes" id="UP000095283"/>
    </source>
</evidence>
<dbReference type="InterPro" id="IPR003674">
    <property type="entry name" value="Oligo_trans_STT3"/>
</dbReference>
<evidence type="ECO:0000256" key="4">
    <source>
        <dbReference type="ARBA" id="ARBA00004922"/>
    </source>
</evidence>
<evidence type="ECO:0000256" key="7">
    <source>
        <dbReference type="ARBA" id="ARBA00022679"/>
    </source>
</evidence>
<dbReference type="GO" id="GO:0012505">
    <property type="term" value="C:endomembrane system"/>
    <property type="evidence" value="ECO:0007669"/>
    <property type="project" value="UniProtKB-SubCell"/>
</dbReference>
<evidence type="ECO:0000256" key="3">
    <source>
        <dbReference type="ARBA" id="ARBA00004127"/>
    </source>
</evidence>
<dbReference type="GO" id="GO:0046872">
    <property type="term" value="F:metal ion binding"/>
    <property type="evidence" value="ECO:0007669"/>
    <property type="project" value="UniProtKB-KW"/>
</dbReference>
<evidence type="ECO:0000313" key="15">
    <source>
        <dbReference type="WBParaSite" id="Hba_13096"/>
    </source>
</evidence>
<evidence type="ECO:0000256" key="9">
    <source>
        <dbReference type="ARBA" id="ARBA00022723"/>
    </source>
</evidence>
<dbReference type="PANTHER" id="PTHR13872:SF43">
    <property type="entry name" value="DOLICHYL-DIPHOSPHOOLIGOSACCHARIDE--PROTEIN GLYCOSYLTRANSFERASE SUBUNIT STT3A"/>
    <property type="match status" value="1"/>
</dbReference>
<comment type="pathway">
    <text evidence="4">Protein modification; protein glycosylation.</text>
</comment>
<dbReference type="PANTHER" id="PTHR13872">
    <property type="entry name" value="DOLICHYL-DIPHOSPHOOLIGOSACCHARIDE--PROTEIN GLYCOSYLTRANSFERASE SUBUNIT"/>
    <property type="match status" value="1"/>
</dbReference>